<dbReference type="AlphaFoldDB" id="A0A0B6AF38"/>
<dbReference type="Pfam" id="PF13646">
    <property type="entry name" value="HEAT_2"/>
    <property type="match status" value="1"/>
</dbReference>
<evidence type="ECO:0000313" key="1">
    <source>
        <dbReference type="EMBL" id="AJI23485.1"/>
    </source>
</evidence>
<accession>A0A0B6AF38</accession>
<gene>
    <name evidence="1" type="ORF">BG04_3228</name>
</gene>
<sequence>MAMSIQVVYILFGGLLLLLVCFLSYLLIQKARLNAFRAKVESYKDSMKESLFIYLYRKDEEHRVEPKNRIELAGVEELLSGFSAAVQGDEILNNITLYAEKVFTPKYKKELHHSRWSVRMNALYAIEDFGLTTLTDQLVQIYEKKNSTAAEKNQILKILVKLNRPEFVMYMTNASRPLSEFMYRSLFGTMNSEQFQQFINKFEDLQEEIQLPLIDMIGINHKLKYIDFLKMHMKSSSEELRIRSLKSLNALSFPLRIEELTNHLQSGIWQERMMATKLIGKTRDEKGLSLLEQSLKDSHFLVRSNAAQSMMKIPTGKEYLVQVYKTTDDKFSKDMAAEWLEKGGITVVE</sequence>
<dbReference type="Proteomes" id="UP000031829">
    <property type="component" value="Chromosome"/>
</dbReference>
<dbReference type="SUPFAM" id="SSF48371">
    <property type="entry name" value="ARM repeat"/>
    <property type="match status" value="1"/>
</dbReference>
<proteinExistence type="predicted"/>
<dbReference type="Gene3D" id="1.25.10.10">
    <property type="entry name" value="Leucine-rich Repeat Variant"/>
    <property type="match status" value="1"/>
</dbReference>
<dbReference type="KEGG" id="bmeg:BG04_3228"/>
<name>A0A0B6AF38_PRIM2</name>
<protein>
    <submittedName>
        <fullName evidence="1">HEAT repeat family protein</fullName>
    </submittedName>
</protein>
<dbReference type="InterPro" id="IPR011989">
    <property type="entry name" value="ARM-like"/>
</dbReference>
<dbReference type="RefSeq" id="WP_034654030.1">
    <property type="nucleotide sequence ID" value="NZ_BCVB01000007.1"/>
</dbReference>
<dbReference type="EMBL" id="CP009920">
    <property type="protein sequence ID" value="AJI23485.1"/>
    <property type="molecule type" value="Genomic_DNA"/>
</dbReference>
<reference evidence="1 2" key="1">
    <citation type="journal article" date="2015" name="Genome Announc.">
        <title>Complete genome sequences for 35 biothreat assay-relevant bacillus species.</title>
        <authorList>
            <person name="Johnson S.L."/>
            <person name="Daligault H.E."/>
            <person name="Davenport K.W."/>
            <person name="Jaissle J."/>
            <person name="Frey K.G."/>
            <person name="Ladner J.T."/>
            <person name="Broomall S.M."/>
            <person name="Bishop-Lilly K.A."/>
            <person name="Bruce D.C."/>
            <person name="Gibbons H.S."/>
            <person name="Coyne S.R."/>
            <person name="Lo C.C."/>
            <person name="Meincke L."/>
            <person name="Munk A.C."/>
            <person name="Koroleva G.I."/>
            <person name="Rosenzweig C.N."/>
            <person name="Palacios G.F."/>
            <person name="Redden C.L."/>
            <person name="Minogue T.D."/>
            <person name="Chain P.S."/>
        </authorList>
    </citation>
    <scope>NUCLEOTIDE SEQUENCE [LARGE SCALE GENOMIC DNA]</scope>
    <source>
        <strain evidence="2">ATCC 14581 / DSM 32 / JCM 2506 / NBRC 15308 / NCIMB 9376 / NCTC 10342 / NRRL B-14308 / VKM B-512</strain>
    </source>
</reference>
<dbReference type="InterPro" id="IPR016024">
    <property type="entry name" value="ARM-type_fold"/>
</dbReference>
<organism evidence="1 2">
    <name type="scientific">Priestia megaterium (strain ATCC 14581 / DSM 32 / CCUG 1817 / JCM 2506 / NBRC 15308 / NCIMB 9376 / NCTC 10342 / NRRL B-14308 / VKM B-512 / Ford 19)</name>
    <name type="common">Bacillus megaterium</name>
    <dbReference type="NCBI Taxonomy" id="1348623"/>
    <lineage>
        <taxon>Bacteria</taxon>
        <taxon>Bacillati</taxon>
        <taxon>Bacillota</taxon>
        <taxon>Bacilli</taxon>
        <taxon>Bacillales</taxon>
        <taxon>Bacillaceae</taxon>
        <taxon>Priestia</taxon>
    </lineage>
</organism>
<evidence type="ECO:0000313" key="2">
    <source>
        <dbReference type="Proteomes" id="UP000031829"/>
    </source>
</evidence>
<dbReference type="HOGENOM" id="CLU_065966_1_0_9"/>
<dbReference type="GeneID" id="93641290"/>